<dbReference type="KEGG" id="apol:K9D25_24845"/>
<evidence type="ECO:0000256" key="1">
    <source>
        <dbReference type="SAM" id="Phobius"/>
    </source>
</evidence>
<organism evidence="2 3">
    <name type="scientific">Ancylobacter polymorphus</name>
    <dbReference type="NCBI Taxonomy" id="223390"/>
    <lineage>
        <taxon>Bacteria</taxon>
        <taxon>Pseudomonadati</taxon>
        <taxon>Pseudomonadota</taxon>
        <taxon>Alphaproteobacteria</taxon>
        <taxon>Hyphomicrobiales</taxon>
        <taxon>Xanthobacteraceae</taxon>
        <taxon>Ancylobacter</taxon>
    </lineage>
</organism>
<keyword evidence="1" id="KW-1133">Transmembrane helix</keyword>
<dbReference type="EMBL" id="CP083244">
    <property type="protein sequence ID" value="UOK73973.1"/>
    <property type="molecule type" value="Genomic_DNA"/>
</dbReference>
<feature type="transmembrane region" description="Helical" evidence="1">
    <location>
        <begin position="55"/>
        <end position="75"/>
    </location>
</feature>
<name>A0A9E7CXN7_9HYPH</name>
<feature type="transmembrane region" description="Helical" evidence="1">
    <location>
        <begin position="82"/>
        <end position="101"/>
    </location>
</feature>
<keyword evidence="2" id="KW-0614">Plasmid</keyword>
<protein>
    <submittedName>
        <fullName evidence="2">Uncharacterized protein</fullName>
    </submittedName>
</protein>
<accession>A0A9E7CXN7</accession>
<dbReference type="AlphaFoldDB" id="A0A9E7CXN7"/>
<dbReference type="Proteomes" id="UP000831684">
    <property type="component" value="Plasmid pE"/>
</dbReference>
<sequence length="108" mass="11144">MSDKPSRALRTLRAFSNLVVVVGLLLLADWTWAWWNSTGTVACRSAWALGSDASQALIGMGGLLLAMAGVMLGGARHPLTGLGLLVMIVGLALSGMAPALLEGVCARP</sequence>
<gene>
    <name evidence="2" type="ORF">K9D25_24845</name>
</gene>
<feature type="transmembrane region" description="Helical" evidence="1">
    <location>
        <begin position="12"/>
        <end position="35"/>
    </location>
</feature>
<reference evidence="2" key="1">
    <citation type="submission" date="2021-09" db="EMBL/GenBank/DDBJ databases">
        <title>Network and meta-omics reveal the key degrader and cooperation patterns in an efficient 1,4-dioxane-degrading microbial community.</title>
        <authorList>
            <person name="Dai C."/>
        </authorList>
    </citation>
    <scope>NUCLEOTIDE SEQUENCE</scope>
    <source>
        <strain evidence="2">ZM13</strain>
        <plasmid evidence="2">pE</plasmid>
    </source>
</reference>
<evidence type="ECO:0000313" key="3">
    <source>
        <dbReference type="Proteomes" id="UP000831684"/>
    </source>
</evidence>
<geneLocation type="plasmid" evidence="2 3">
    <name>pE</name>
</geneLocation>
<dbReference type="RefSeq" id="WP_244451540.1">
    <property type="nucleotide sequence ID" value="NZ_CP083244.1"/>
</dbReference>
<evidence type="ECO:0000313" key="2">
    <source>
        <dbReference type="EMBL" id="UOK73973.1"/>
    </source>
</evidence>
<keyword evidence="1" id="KW-0812">Transmembrane</keyword>
<proteinExistence type="predicted"/>
<keyword evidence="1" id="KW-0472">Membrane</keyword>